<name>A0ABR9IR80_RHIVS</name>
<proteinExistence type="predicted"/>
<dbReference type="PANTHER" id="PTHR45138">
    <property type="entry name" value="REGULATORY COMPONENTS OF SENSORY TRANSDUCTION SYSTEM"/>
    <property type="match status" value="1"/>
</dbReference>
<evidence type="ECO:0000313" key="6">
    <source>
        <dbReference type="Proteomes" id="UP000620262"/>
    </source>
</evidence>
<dbReference type="InterPro" id="IPR000160">
    <property type="entry name" value="GGDEF_dom"/>
</dbReference>
<dbReference type="Gene3D" id="3.30.70.270">
    <property type="match status" value="1"/>
</dbReference>
<dbReference type="EMBL" id="JADBEC010000001">
    <property type="protein sequence ID" value="MBE1505708.1"/>
    <property type="molecule type" value="Genomic_DNA"/>
</dbReference>
<dbReference type="RefSeq" id="WP_192729520.1">
    <property type="nucleotide sequence ID" value="NZ_BAAAVL010000009.1"/>
</dbReference>
<gene>
    <name evidence="5" type="ORF">H4W29_002889</name>
</gene>
<comment type="catalytic activity">
    <reaction evidence="2">
        <text>2 GTP = 3',3'-c-di-GMP + 2 diphosphate</text>
        <dbReference type="Rhea" id="RHEA:24898"/>
        <dbReference type="ChEBI" id="CHEBI:33019"/>
        <dbReference type="ChEBI" id="CHEBI:37565"/>
        <dbReference type="ChEBI" id="CHEBI:58805"/>
        <dbReference type="EC" id="2.7.7.65"/>
    </reaction>
</comment>
<protein>
    <recommendedName>
        <fullName evidence="1">diguanylate cyclase</fullName>
        <ecNumber evidence="1">2.7.7.65</ecNumber>
    </recommendedName>
</protein>
<dbReference type="InterPro" id="IPR043128">
    <property type="entry name" value="Rev_trsase/Diguanyl_cyclase"/>
</dbReference>
<keyword evidence="3" id="KW-1133">Transmembrane helix</keyword>
<sequence>MENWISLQAELGSFEHRKTVYTFALKMSFLAVILSGFIIVITLPPLNFMGVLPITLGHAMIFAIILSWLIGGMVSGVLSLVAGFAIHDLTVSRAKFEKLSRTDTLSGLLNRRAFTDALEKVDGDACLAIFDVDRFKAINDRFGHGCGDAVITGVSAMLSAAFDGEPVVARLGGEEFGVVVQGGTPEERVARIEGVRAQIAARPIPADGHDVTITISGGIADLHEGRDKEAVYASADKALYLAKALGRNRVVHEREGLNHAWHGLVENGLGVQGIAPNEANLLQASGI</sequence>
<comment type="caution">
    <text evidence="5">The sequence shown here is derived from an EMBL/GenBank/DDBJ whole genome shotgun (WGS) entry which is preliminary data.</text>
</comment>
<organism evidence="5 6">
    <name type="scientific">Rhizobium viscosum</name>
    <name type="common">Arthrobacter viscosus</name>
    <dbReference type="NCBI Taxonomy" id="1673"/>
    <lineage>
        <taxon>Bacteria</taxon>
        <taxon>Pseudomonadati</taxon>
        <taxon>Pseudomonadota</taxon>
        <taxon>Alphaproteobacteria</taxon>
        <taxon>Hyphomicrobiales</taxon>
        <taxon>Rhizobiaceae</taxon>
        <taxon>Rhizobium/Agrobacterium group</taxon>
        <taxon>Rhizobium</taxon>
    </lineage>
</organism>
<dbReference type="InterPro" id="IPR029787">
    <property type="entry name" value="Nucleotide_cyclase"/>
</dbReference>
<keyword evidence="3" id="KW-0472">Membrane</keyword>
<accession>A0ABR9IR80</accession>
<dbReference type="SMART" id="SM00267">
    <property type="entry name" value="GGDEF"/>
    <property type="match status" value="1"/>
</dbReference>
<feature type="transmembrane region" description="Helical" evidence="3">
    <location>
        <begin position="61"/>
        <end position="86"/>
    </location>
</feature>
<dbReference type="PANTHER" id="PTHR45138:SF9">
    <property type="entry name" value="DIGUANYLATE CYCLASE DGCM-RELATED"/>
    <property type="match status" value="1"/>
</dbReference>
<evidence type="ECO:0000313" key="5">
    <source>
        <dbReference type="EMBL" id="MBE1505708.1"/>
    </source>
</evidence>
<keyword evidence="6" id="KW-1185">Reference proteome</keyword>
<evidence type="ECO:0000259" key="4">
    <source>
        <dbReference type="PROSITE" id="PS50887"/>
    </source>
</evidence>
<reference evidence="5 6" key="1">
    <citation type="submission" date="2020-10" db="EMBL/GenBank/DDBJ databases">
        <title>Sequencing the genomes of 1000 actinobacteria strains.</title>
        <authorList>
            <person name="Klenk H.-P."/>
        </authorList>
    </citation>
    <scope>NUCLEOTIDE SEQUENCE [LARGE SCALE GENOMIC DNA]</scope>
    <source>
        <strain evidence="5 6">DSM 7307</strain>
    </source>
</reference>
<dbReference type="SUPFAM" id="SSF55073">
    <property type="entry name" value="Nucleotide cyclase"/>
    <property type="match status" value="1"/>
</dbReference>
<feature type="transmembrane region" description="Helical" evidence="3">
    <location>
        <begin position="20"/>
        <end position="41"/>
    </location>
</feature>
<dbReference type="Proteomes" id="UP000620262">
    <property type="component" value="Unassembled WGS sequence"/>
</dbReference>
<keyword evidence="3" id="KW-0812">Transmembrane</keyword>
<dbReference type="CDD" id="cd01949">
    <property type="entry name" value="GGDEF"/>
    <property type="match status" value="1"/>
</dbReference>
<dbReference type="EC" id="2.7.7.65" evidence="1"/>
<evidence type="ECO:0000256" key="3">
    <source>
        <dbReference type="SAM" id="Phobius"/>
    </source>
</evidence>
<dbReference type="Pfam" id="PF00990">
    <property type="entry name" value="GGDEF"/>
    <property type="match status" value="1"/>
</dbReference>
<dbReference type="InterPro" id="IPR050469">
    <property type="entry name" value="Diguanylate_Cyclase"/>
</dbReference>
<dbReference type="NCBIfam" id="TIGR00254">
    <property type="entry name" value="GGDEF"/>
    <property type="match status" value="1"/>
</dbReference>
<evidence type="ECO:0000256" key="2">
    <source>
        <dbReference type="ARBA" id="ARBA00034247"/>
    </source>
</evidence>
<evidence type="ECO:0000256" key="1">
    <source>
        <dbReference type="ARBA" id="ARBA00012528"/>
    </source>
</evidence>
<feature type="domain" description="GGDEF" evidence="4">
    <location>
        <begin position="123"/>
        <end position="255"/>
    </location>
</feature>
<dbReference type="PROSITE" id="PS50887">
    <property type="entry name" value="GGDEF"/>
    <property type="match status" value="1"/>
</dbReference>